<dbReference type="InterPro" id="IPR012480">
    <property type="entry name" value="Hepar_II_III_C"/>
</dbReference>
<keyword evidence="5" id="KW-0574">Periplasm</keyword>
<dbReference type="Pfam" id="PF24517">
    <property type="entry name" value="CBM96"/>
    <property type="match status" value="1"/>
</dbReference>
<keyword evidence="4 7" id="KW-0732">Signal</keyword>
<evidence type="ECO:0000256" key="1">
    <source>
        <dbReference type="ARBA" id="ARBA00004418"/>
    </source>
</evidence>
<dbReference type="NCBIfam" id="NF033679">
    <property type="entry name" value="DNRLRE_dom"/>
    <property type="match status" value="1"/>
</dbReference>
<feature type="chain" id="PRO_5045256527" evidence="7">
    <location>
        <begin position="30"/>
        <end position="940"/>
    </location>
</feature>
<keyword evidence="3" id="KW-0964">Secreted</keyword>
<dbReference type="Gene3D" id="1.50.10.100">
    <property type="entry name" value="Chondroitin AC/alginate lyase"/>
    <property type="match status" value="1"/>
</dbReference>
<comment type="subcellular location">
    <subcellularLocation>
        <location evidence="1">Periplasm</location>
    </subcellularLocation>
    <subcellularLocation>
        <location evidence="2">Secreted</location>
    </subcellularLocation>
</comment>
<feature type="signal peptide" evidence="7">
    <location>
        <begin position="1"/>
        <end position="29"/>
    </location>
</feature>
<accession>A0ABV1VIJ8</accession>
<dbReference type="InterPro" id="IPR031680">
    <property type="entry name" value="Hepar_II_III_N"/>
</dbReference>
<evidence type="ECO:0000256" key="4">
    <source>
        <dbReference type="ARBA" id="ARBA00022729"/>
    </source>
</evidence>
<feature type="domain" description="Heparin-sulfate lyase N-terminal" evidence="9">
    <location>
        <begin position="291"/>
        <end position="543"/>
    </location>
</feature>
<organism evidence="11 12">
    <name type="scientific">Streptomyces flaveolus</name>
    <dbReference type="NCBI Taxonomy" id="67297"/>
    <lineage>
        <taxon>Bacteria</taxon>
        <taxon>Bacillati</taxon>
        <taxon>Actinomycetota</taxon>
        <taxon>Actinomycetes</taxon>
        <taxon>Kitasatosporales</taxon>
        <taxon>Streptomycetaceae</taxon>
        <taxon>Streptomyces</taxon>
    </lineage>
</organism>
<keyword evidence="12" id="KW-1185">Reference proteome</keyword>
<dbReference type="Proteomes" id="UP001490330">
    <property type="component" value="Unassembled WGS sequence"/>
</dbReference>
<dbReference type="PROSITE" id="PS51318">
    <property type="entry name" value="TAT"/>
    <property type="match status" value="1"/>
</dbReference>
<keyword evidence="6" id="KW-0456">Lyase</keyword>
<dbReference type="InterPro" id="IPR055372">
    <property type="entry name" value="CBM96"/>
</dbReference>
<gene>
    <name evidence="11" type="ORF">ABT322_21650</name>
</gene>
<protein>
    <submittedName>
        <fullName evidence="11">Heparinase II/III family protein</fullName>
    </submittedName>
</protein>
<evidence type="ECO:0000256" key="6">
    <source>
        <dbReference type="ARBA" id="ARBA00023239"/>
    </source>
</evidence>
<dbReference type="Pfam" id="PF07940">
    <property type="entry name" value="Hepar_II_III_C"/>
    <property type="match status" value="1"/>
</dbReference>
<evidence type="ECO:0000256" key="7">
    <source>
        <dbReference type="SAM" id="SignalP"/>
    </source>
</evidence>
<evidence type="ECO:0000259" key="8">
    <source>
        <dbReference type="Pfam" id="PF07940"/>
    </source>
</evidence>
<dbReference type="RefSeq" id="WP_350720142.1">
    <property type="nucleotide sequence ID" value="NZ_JBEPCO010000018.1"/>
</dbReference>
<name>A0ABV1VIJ8_9ACTN</name>
<evidence type="ECO:0000259" key="9">
    <source>
        <dbReference type="Pfam" id="PF16889"/>
    </source>
</evidence>
<feature type="domain" description="Carbohydrate-binding module family 96" evidence="10">
    <location>
        <begin position="198"/>
        <end position="289"/>
    </location>
</feature>
<dbReference type="Pfam" id="PF16889">
    <property type="entry name" value="Hepar_II_III_N"/>
    <property type="match status" value="1"/>
</dbReference>
<evidence type="ECO:0000256" key="3">
    <source>
        <dbReference type="ARBA" id="ARBA00022525"/>
    </source>
</evidence>
<dbReference type="Gene3D" id="2.70.98.70">
    <property type="match status" value="1"/>
</dbReference>
<evidence type="ECO:0000313" key="11">
    <source>
        <dbReference type="EMBL" id="MER6906318.1"/>
    </source>
</evidence>
<evidence type="ECO:0000256" key="5">
    <source>
        <dbReference type="ARBA" id="ARBA00022764"/>
    </source>
</evidence>
<dbReference type="PANTHER" id="PTHR39210:SF1">
    <property type="entry name" value="HEPARIN-SULFATE LYASE"/>
    <property type="match status" value="1"/>
</dbReference>
<dbReference type="InterPro" id="IPR008929">
    <property type="entry name" value="Chondroitin_lyas"/>
</dbReference>
<dbReference type="InterPro" id="IPR006311">
    <property type="entry name" value="TAT_signal"/>
</dbReference>
<evidence type="ECO:0000259" key="10">
    <source>
        <dbReference type="Pfam" id="PF24517"/>
    </source>
</evidence>
<dbReference type="SUPFAM" id="SSF48230">
    <property type="entry name" value="Chondroitin AC/alginate lyase"/>
    <property type="match status" value="1"/>
</dbReference>
<comment type="caution">
    <text evidence="11">The sequence shown here is derived from an EMBL/GenBank/DDBJ whole genome shotgun (WGS) entry which is preliminary data.</text>
</comment>
<dbReference type="PANTHER" id="PTHR39210">
    <property type="entry name" value="HEPARIN-SULFATE LYASE"/>
    <property type="match status" value="1"/>
</dbReference>
<dbReference type="EMBL" id="JBEPCV010000021">
    <property type="protein sequence ID" value="MER6906318.1"/>
    <property type="molecule type" value="Genomic_DNA"/>
</dbReference>
<sequence length="940" mass="100659">MSLTRRTLLRAALAGTCAVPLLAAVPALAASATSTTEVSDAAFFGTWNATAGTWSTQPVFDYDTHSGLAPVAEAARAGDYAAARAALLEHMRTRPERTPPAWAYNGVFSEGLIPLFLDHIWTLGKGEIYQATLTVGSDWTESSTDLSAVVSSAVSAGGVGFMLMARNKEALTAEFASRHAASGVPELILTYADGTVRTLTASQSCHIAAGSGVDTTFGSAETLEVRDEGTGAYAATTRKGYLWFDLTGVTAPETARLSLTGRTSGSTQDIMLYQVQVSFDETTRTWNNTVQNTFSWQGDSSGFDWKKITGAKVDNEFYYQLPRFYFAGPLADAYRTEKDERIAAGLIGLMTDFIDDTNTSAYGSSAGAASYPRNLDSAWRFQNWCYAYEVLRSSPSLTADANTSILKALHAAGAYFATTTSPTANWMITIKSALVYVGSCFPEFAAASQWRTGAQAFLVQQLGGSLYADSGYVEASSTYAMGVATTFVGTSDVLVSNGYEVGKVAPLSGLAWFLADQTYPNGYDPAYGDSSYTDQRPALSKLAELLDDTQLRYVATSGASGTVPGHTSVTYADTRVAVQRTGWTEKDWYLRIGADRGNHGHPDELAVQVYAHDRPLLPAMGAYSYATDPTADWLRKTTDAHNTVTIDGQAQDTTASGSVNNVSTPWADLADGYTDATPGVRHGRTVLFLHGLGWLISDTLTPADSEDHTYQQNWHLLPDAAPALDGAMARTRFATGTQLRIIPAEPAVVTPTLKDGHYSRITYQVTPTQYVSYSLTASGTVHLDTLLLPVLPNARARAALSHQPSPDGGRLLELTSNSLEGYYFRAPDGGGTARRFGSYLFDGSLAYVDHDHGDQRFLLTGGTALRHKGRVLVAADQPLSSTLAVRLNRTDRTIEISGNAARAGGRNLRLAAPWARKATVAGQPVPLARKGDLVTVAALQ</sequence>
<proteinExistence type="predicted"/>
<feature type="domain" description="Heparinase II/III-like C-terminal" evidence="8">
    <location>
        <begin position="595"/>
        <end position="758"/>
    </location>
</feature>
<evidence type="ECO:0000313" key="12">
    <source>
        <dbReference type="Proteomes" id="UP001490330"/>
    </source>
</evidence>
<reference evidence="11 12" key="1">
    <citation type="submission" date="2024-06" db="EMBL/GenBank/DDBJ databases">
        <title>The Natural Products Discovery Center: Release of the First 8490 Sequenced Strains for Exploring Actinobacteria Biosynthetic Diversity.</title>
        <authorList>
            <person name="Kalkreuter E."/>
            <person name="Kautsar S.A."/>
            <person name="Yang D."/>
            <person name="Bader C.D."/>
            <person name="Teijaro C.N."/>
            <person name="Fluegel L."/>
            <person name="Davis C.M."/>
            <person name="Simpson J.R."/>
            <person name="Lauterbach L."/>
            <person name="Steele A.D."/>
            <person name="Gui C."/>
            <person name="Meng S."/>
            <person name="Li G."/>
            <person name="Viehrig K."/>
            <person name="Ye F."/>
            <person name="Su P."/>
            <person name="Kiefer A.F."/>
            <person name="Nichols A."/>
            <person name="Cepeda A.J."/>
            <person name="Yan W."/>
            <person name="Fan B."/>
            <person name="Jiang Y."/>
            <person name="Adhikari A."/>
            <person name="Zheng C.-J."/>
            <person name="Schuster L."/>
            <person name="Cowan T.M."/>
            <person name="Smanski M.J."/>
            <person name="Chevrette M.G."/>
            <person name="De Carvalho L.P.S."/>
            <person name="Shen B."/>
        </authorList>
    </citation>
    <scope>NUCLEOTIDE SEQUENCE [LARGE SCALE GENOMIC DNA]</scope>
    <source>
        <strain evidence="11 12">NPDC000632</strain>
    </source>
</reference>
<evidence type="ECO:0000256" key="2">
    <source>
        <dbReference type="ARBA" id="ARBA00004613"/>
    </source>
</evidence>